<comment type="caution">
    <text evidence="2">The sequence shown here is derived from an EMBL/GenBank/DDBJ whole genome shotgun (WGS) entry which is preliminary data.</text>
</comment>
<evidence type="ECO:0000313" key="3">
    <source>
        <dbReference type="Proteomes" id="UP000220469"/>
    </source>
</evidence>
<dbReference type="RefSeq" id="WP_097696996.1">
    <property type="nucleotide sequence ID" value="NZ_MBGM01000024.1"/>
</dbReference>
<keyword evidence="1" id="KW-1133">Transmembrane helix</keyword>
<gene>
    <name evidence="2" type="ORF">BB451_02885</name>
</gene>
<organism evidence="2 3">
    <name type="scientific">Helicobacter pylori</name>
    <name type="common">Campylobacter pylori</name>
    <dbReference type="NCBI Taxonomy" id="210"/>
    <lineage>
        <taxon>Bacteria</taxon>
        <taxon>Pseudomonadati</taxon>
        <taxon>Campylobacterota</taxon>
        <taxon>Epsilonproteobacteria</taxon>
        <taxon>Campylobacterales</taxon>
        <taxon>Helicobacteraceae</taxon>
        <taxon>Helicobacter</taxon>
    </lineage>
</organism>
<accession>A0AB73QRG0</accession>
<feature type="transmembrane region" description="Helical" evidence="1">
    <location>
        <begin position="6"/>
        <end position="29"/>
    </location>
</feature>
<sequence length="73" mass="8573">MWSEKVLKIIPALLFLFLILEIFELVLIINGMNKIEKLEAQLKENLETTKTIANILSEHLNGMEHFQDKKKHK</sequence>
<keyword evidence="1" id="KW-0812">Transmembrane</keyword>
<dbReference type="Proteomes" id="UP000220469">
    <property type="component" value="Unassembled WGS sequence"/>
</dbReference>
<reference evidence="2 3" key="1">
    <citation type="journal article" date="2017" name="Gut Pathog.">
        <title>Phylogenomics of Colombian Helicobacter pylori isolates.</title>
        <authorList>
            <person name="Gutierrez-Escobar A.J."/>
            <person name="Trujillo E."/>
            <person name="Acevedo O."/>
            <person name="Bravo M.M."/>
        </authorList>
    </citation>
    <scope>NUCLEOTIDE SEQUENCE [LARGE SCALE GENOMIC DNA]</scope>
    <source>
        <strain evidence="2 3">3076</strain>
    </source>
</reference>
<keyword evidence="1" id="KW-0472">Membrane</keyword>
<proteinExistence type="predicted"/>
<evidence type="ECO:0000256" key="1">
    <source>
        <dbReference type="SAM" id="Phobius"/>
    </source>
</evidence>
<dbReference type="AlphaFoldDB" id="A0AB73QRG0"/>
<dbReference type="EMBL" id="MBGM01000024">
    <property type="protein sequence ID" value="PDW29295.1"/>
    <property type="molecule type" value="Genomic_DNA"/>
</dbReference>
<name>A0AB73QRG0_HELPX</name>
<protein>
    <submittedName>
        <fullName evidence="2">Uncharacterized protein</fullName>
    </submittedName>
</protein>
<evidence type="ECO:0000313" key="2">
    <source>
        <dbReference type="EMBL" id="PDW29295.1"/>
    </source>
</evidence>